<dbReference type="RefSeq" id="WP_055683078.1">
    <property type="nucleotide sequence ID" value="NZ_CANMUL010000001.1"/>
</dbReference>
<keyword evidence="2" id="KW-1185">Reference proteome</keyword>
<organism evidence="1 2">
    <name type="scientific">Jannaschia rubra</name>
    <dbReference type="NCBI Taxonomy" id="282197"/>
    <lineage>
        <taxon>Bacteria</taxon>
        <taxon>Pseudomonadati</taxon>
        <taxon>Pseudomonadota</taxon>
        <taxon>Alphaproteobacteria</taxon>
        <taxon>Rhodobacterales</taxon>
        <taxon>Roseobacteraceae</taxon>
        <taxon>Jannaschia</taxon>
    </lineage>
</organism>
<dbReference type="OrthoDB" id="1189996at2"/>
<sequence length="90" mass="9607">MSGDRARAVADALLDLPLGTFRGRSLGCDWIVTRSLFADGASEKLVARSLDGAGYVSLNLYRLASGPRLRPCEMPAARVAAFVADLVPRD</sequence>
<proteinExistence type="predicted"/>
<reference evidence="1 2" key="1">
    <citation type="submission" date="2015-07" db="EMBL/GenBank/DDBJ databases">
        <authorList>
            <person name="Noorani M."/>
        </authorList>
    </citation>
    <scope>NUCLEOTIDE SEQUENCE [LARGE SCALE GENOMIC DNA]</scope>
    <source>
        <strain evidence="1 2">CECT 5088</strain>
    </source>
</reference>
<evidence type="ECO:0000313" key="1">
    <source>
        <dbReference type="EMBL" id="CTQ33697.1"/>
    </source>
</evidence>
<dbReference type="EMBL" id="CXPG01000020">
    <property type="protein sequence ID" value="CTQ33697.1"/>
    <property type="molecule type" value="Genomic_DNA"/>
</dbReference>
<accession>A0A0M6XSY6</accession>
<name>A0A0M6XSY6_9RHOB</name>
<dbReference type="STRING" id="282197.SAMN04488517_102530"/>
<evidence type="ECO:0000313" key="2">
    <source>
        <dbReference type="Proteomes" id="UP000048908"/>
    </source>
</evidence>
<dbReference type="Proteomes" id="UP000048908">
    <property type="component" value="Unassembled WGS sequence"/>
</dbReference>
<protein>
    <submittedName>
        <fullName evidence="1">Uncharacterized protein</fullName>
    </submittedName>
</protein>
<dbReference type="AlphaFoldDB" id="A0A0M6XSY6"/>
<gene>
    <name evidence="1" type="ORF">JAN5088_02482</name>
</gene>